<organism evidence="4 5">
    <name type="scientific">Mytilus edulis</name>
    <name type="common">Blue mussel</name>
    <dbReference type="NCBI Taxonomy" id="6550"/>
    <lineage>
        <taxon>Eukaryota</taxon>
        <taxon>Metazoa</taxon>
        <taxon>Spiralia</taxon>
        <taxon>Lophotrochozoa</taxon>
        <taxon>Mollusca</taxon>
        <taxon>Bivalvia</taxon>
        <taxon>Autobranchia</taxon>
        <taxon>Pteriomorphia</taxon>
        <taxon>Mytilida</taxon>
        <taxon>Mytiloidea</taxon>
        <taxon>Mytilidae</taxon>
        <taxon>Mytilinae</taxon>
        <taxon>Mytilus</taxon>
    </lineage>
</organism>
<comment type="caution">
    <text evidence="4">The sequence shown here is derived from an EMBL/GenBank/DDBJ whole genome shotgun (WGS) entry which is preliminary data.</text>
</comment>
<dbReference type="PANTHER" id="PTHR24198:SF165">
    <property type="entry name" value="ANKYRIN REPEAT-CONTAINING PROTEIN-RELATED"/>
    <property type="match status" value="1"/>
</dbReference>
<evidence type="ECO:0000313" key="4">
    <source>
        <dbReference type="EMBL" id="CAG2200471.1"/>
    </source>
</evidence>
<keyword evidence="2 3" id="KW-0040">ANK repeat</keyword>
<dbReference type="SUPFAM" id="SSF48403">
    <property type="entry name" value="Ankyrin repeat"/>
    <property type="match status" value="1"/>
</dbReference>
<dbReference type="Pfam" id="PF00023">
    <property type="entry name" value="Ank"/>
    <property type="match status" value="1"/>
</dbReference>
<keyword evidence="1" id="KW-0677">Repeat</keyword>
<evidence type="ECO:0000256" key="3">
    <source>
        <dbReference type="PROSITE-ProRule" id="PRU00023"/>
    </source>
</evidence>
<name>A0A8S3R0F0_MYTED</name>
<keyword evidence="5" id="KW-1185">Reference proteome</keyword>
<dbReference type="PANTHER" id="PTHR24198">
    <property type="entry name" value="ANKYRIN REPEAT AND PROTEIN KINASE DOMAIN-CONTAINING PROTEIN"/>
    <property type="match status" value="1"/>
</dbReference>
<dbReference type="InterPro" id="IPR002110">
    <property type="entry name" value="Ankyrin_rpt"/>
</dbReference>
<dbReference type="PROSITE" id="PS50297">
    <property type="entry name" value="ANK_REP_REGION"/>
    <property type="match status" value="1"/>
</dbReference>
<gene>
    <name evidence="4" type="ORF">MEDL_15126</name>
</gene>
<dbReference type="OrthoDB" id="10251692at2759"/>
<dbReference type="Gene3D" id="1.25.40.20">
    <property type="entry name" value="Ankyrin repeat-containing domain"/>
    <property type="match status" value="2"/>
</dbReference>
<reference evidence="4" key="1">
    <citation type="submission" date="2021-03" db="EMBL/GenBank/DDBJ databases">
        <authorList>
            <person name="Bekaert M."/>
        </authorList>
    </citation>
    <scope>NUCLEOTIDE SEQUENCE</scope>
</reference>
<dbReference type="AlphaFoldDB" id="A0A8S3R0F0"/>
<accession>A0A8S3R0F0</accession>
<dbReference type="EMBL" id="CAJPWZ010000750">
    <property type="protein sequence ID" value="CAG2200471.1"/>
    <property type="molecule type" value="Genomic_DNA"/>
</dbReference>
<evidence type="ECO:0000256" key="1">
    <source>
        <dbReference type="ARBA" id="ARBA00022737"/>
    </source>
</evidence>
<evidence type="ECO:0000313" key="5">
    <source>
        <dbReference type="Proteomes" id="UP000683360"/>
    </source>
</evidence>
<feature type="repeat" description="ANK" evidence="3">
    <location>
        <begin position="170"/>
        <end position="202"/>
    </location>
</feature>
<sequence>MKKSSFRQHLLQYLQQLEKSKQVLLAISQDKVISKEDCGSGNTPLILTCYSGYTDMVQWMLHNDVDVDQCRDDGVTGLIMASQNGYTDIVKLLALIGNLETTQLLVRNNADCNLCCCSKQSLIDTIRGHSSKTLEEEKQICFDYLINKASSHVADFISKKSVDYVFDIEAGCSPLHYACFMGRIDVVHCLLDYNANINMTNEDETTPLFLHVK</sequence>
<dbReference type="PROSITE" id="PS50088">
    <property type="entry name" value="ANK_REPEAT"/>
    <property type="match status" value="2"/>
</dbReference>
<dbReference type="Pfam" id="PF12796">
    <property type="entry name" value="Ank_2"/>
    <property type="match status" value="1"/>
</dbReference>
<dbReference type="InterPro" id="IPR036770">
    <property type="entry name" value="Ankyrin_rpt-contain_sf"/>
</dbReference>
<dbReference type="Proteomes" id="UP000683360">
    <property type="component" value="Unassembled WGS sequence"/>
</dbReference>
<proteinExistence type="predicted"/>
<dbReference type="SMART" id="SM00248">
    <property type="entry name" value="ANK"/>
    <property type="match status" value="3"/>
</dbReference>
<protein>
    <submittedName>
        <fullName evidence="4">Uncharacterized protein</fullName>
    </submittedName>
</protein>
<evidence type="ECO:0000256" key="2">
    <source>
        <dbReference type="ARBA" id="ARBA00023043"/>
    </source>
</evidence>
<feature type="repeat" description="ANK" evidence="3">
    <location>
        <begin position="40"/>
        <end position="72"/>
    </location>
</feature>